<keyword evidence="1 4" id="KW-0378">Hydrolase</keyword>
<dbReference type="Pfam" id="PF01734">
    <property type="entry name" value="Patatin"/>
    <property type="match status" value="1"/>
</dbReference>
<keyword evidence="8" id="KW-1185">Reference proteome</keyword>
<dbReference type="EMBL" id="FN648553">
    <property type="protein sequence ID" value="CBN77084.1"/>
    <property type="molecule type" value="Genomic_DNA"/>
</dbReference>
<evidence type="ECO:0000313" key="7">
    <source>
        <dbReference type="EMBL" id="CBN77084.1"/>
    </source>
</evidence>
<dbReference type="PANTHER" id="PTHR24185:SF1">
    <property type="entry name" value="CALCIUM-INDEPENDENT PHOSPHOLIPASE A2-GAMMA"/>
    <property type="match status" value="1"/>
</dbReference>
<dbReference type="GO" id="GO:0016020">
    <property type="term" value="C:membrane"/>
    <property type="evidence" value="ECO:0007669"/>
    <property type="project" value="TreeGrafter"/>
</dbReference>
<evidence type="ECO:0000256" key="4">
    <source>
        <dbReference type="PROSITE-ProRule" id="PRU01161"/>
    </source>
</evidence>
<dbReference type="InParanoid" id="D8LL86"/>
<dbReference type="Proteomes" id="UP000002630">
    <property type="component" value="Linkage Group LG20"/>
</dbReference>
<dbReference type="EMBL" id="FN649745">
    <property type="protein sequence ID" value="CBN77084.1"/>
    <property type="molecule type" value="Genomic_DNA"/>
</dbReference>
<sequence length="370" mass="40723">MLGVHHWTPRQPGQKGLRILSLDGGGTRGVLTIALLREVLKGFDKDVHEVFDVICGTSTGGILAMLFASEKQSLASATTMYDSLIVKIFKKDLLANAKLVLQQAQYSSTDWEAILEDILGDRRMIDTMTLPNNPKVVICSTIMNVDPLEMMLWRNYGYRPEQEPPYKGDYRRKMRECVRATTAAPSFFTPLVDGKMMYADGAFLANNPTSIALTEAKLLYPNVPIECVLSVGTGFYVPTRKEPGMSWGTVLNQLVNSATDTEGVDSMLKTFLPRDQYFRFNAPIQPFDIDETRVEKLDELKALAKEYTQRPEIKARAEELRRLLRGENSNSGWPSIGRGGGGGDDGGDGGEGNEPPLPPAGDGVSGGLIR</sequence>
<evidence type="ECO:0000256" key="1">
    <source>
        <dbReference type="ARBA" id="ARBA00022801"/>
    </source>
</evidence>
<protein>
    <submittedName>
        <fullName evidence="7">Similar to Calcium-independent phospholipase A2-gamma, C terminal part</fullName>
    </submittedName>
</protein>
<feature type="short sequence motif" description="DGA/G" evidence="4">
    <location>
        <begin position="200"/>
        <end position="202"/>
    </location>
</feature>
<feature type="short sequence motif" description="GXGXXG" evidence="4">
    <location>
        <begin position="24"/>
        <end position="29"/>
    </location>
</feature>
<feature type="active site" description="Proton acceptor" evidence="4">
    <location>
        <position position="200"/>
    </location>
</feature>
<dbReference type="AlphaFoldDB" id="D8LL86"/>
<evidence type="ECO:0000259" key="6">
    <source>
        <dbReference type="PROSITE" id="PS51635"/>
    </source>
</evidence>
<dbReference type="STRING" id="2880.D8LL86"/>
<reference evidence="7 8" key="1">
    <citation type="journal article" date="2010" name="Nature">
        <title>The Ectocarpus genome and the independent evolution of multicellularity in brown algae.</title>
        <authorList>
            <person name="Cock J.M."/>
            <person name="Sterck L."/>
            <person name="Rouze P."/>
            <person name="Scornet D."/>
            <person name="Allen A.E."/>
            <person name="Amoutzias G."/>
            <person name="Anthouard V."/>
            <person name="Artiguenave F."/>
            <person name="Aury J.M."/>
            <person name="Badger J.H."/>
            <person name="Beszteri B."/>
            <person name="Billiau K."/>
            <person name="Bonnet E."/>
            <person name="Bothwell J.H."/>
            <person name="Bowler C."/>
            <person name="Boyen C."/>
            <person name="Brownlee C."/>
            <person name="Carrano C.J."/>
            <person name="Charrier B."/>
            <person name="Cho G.Y."/>
            <person name="Coelho S.M."/>
            <person name="Collen J."/>
            <person name="Corre E."/>
            <person name="Da Silva C."/>
            <person name="Delage L."/>
            <person name="Delaroque N."/>
            <person name="Dittami S.M."/>
            <person name="Doulbeau S."/>
            <person name="Elias M."/>
            <person name="Farnham G."/>
            <person name="Gachon C.M."/>
            <person name="Gschloessl B."/>
            <person name="Heesch S."/>
            <person name="Jabbari K."/>
            <person name="Jubin C."/>
            <person name="Kawai H."/>
            <person name="Kimura K."/>
            <person name="Kloareg B."/>
            <person name="Kupper F.C."/>
            <person name="Lang D."/>
            <person name="Le Bail A."/>
            <person name="Leblanc C."/>
            <person name="Lerouge P."/>
            <person name="Lohr M."/>
            <person name="Lopez P.J."/>
            <person name="Martens C."/>
            <person name="Maumus F."/>
            <person name="Michel G."/>
            <person name="Miranda-Saavedra D."/>
            <person name="Morales J."/>
            <person name="Moreau H."/>
            <person name="Motomura T."/>
            <person name="Nagasato C."/>
            <person name="Napoli C.A."/>
            <person name="Nelson D.R."/>
            <person name="Nyvall-Collen P."/>
            <person name="Peters A.F."/>
            <person name="Pommier C."/>
            <person name="Potin P."/>
            <person name="Poulain J."/>
            <person name="Quesneville H."/>
            <person name="Read B."/>
            <person name="Rensing S.A."/>
            <person name="Ritter A."/>
            <person name="Rousvoal S."/>
            <person name="Samanta M."/>
            <person name="Samson G."/>
            <person name="Schroeder D.C."/>
            <person name="Segurens B."/>
            <person name="Strittmatter M."/>
            <person name="Tonon T."/>
            <person name="Tregear J.W."/>
            <person name="Valentin K."/>
            <person name="von Dassow P."/>
            <person name="Yamagishi T."/>
            <person name="Van de Peer Y."/>
            <person name="Wincker P."/>
        </authorList>
    </citation>
    <scope>NUCLEOTIDE SEQUENCE [LARGE SCALE GENOMIC DNA]</scope>
    <source>
        <strain evidence="8">Ec32 / CCAP1310/4</strain>
    </source>
</reference>
<dbReference type="InterPro" id="IPR002641">
    <property type="entry name" value="PNPLA_dom"/>
</dbReference>
<evidence type="ECO:0000256" key="2">
    <source>
        <dbReference type="ARBA" id="ARBA00022963"/>
    </source>
</evidence>
<name>D8LL86_ECTSI</name>
<evidence type="ECO:0000256" key="5">
    <source>
        <dbReference type="SAM" id="MobiDB-lite"/>
    </source>
</evidence>
<feature type="active site" description="Nucleophile" evidence="4">
    <location>
        <position position="58"/>
    </location>
</feature>
<dbReference type="Gene3D" id="3.40.1090.10">
    <property type="entry name" value="Cytosolic phospholipase A2 catalytic domain"/>
    <property type="match status" value="1"/>
</dbReference>
<feature type="domain" description="PNPLA" evidence="6">
    <location>
        <begin position="20"/>
        <end position="213"/>
    </location>
</feature>
<evidence type="ECO:0000313" key="8">
    <source>
        <dbReference type="Proteomes" id="UP000002630"/>
    </source>
</evidence>
<feature type="region of interest" description="Disordered" evidence="5">
    <location>
        <begin position="326"/>
        <end position="370"/>
    </location>
</feature>
<evidence type="ECO:0000256" key="3">
    <source>
        <dbReference type="ARBA" id="ARBA00023098"/>
    </source>
</evidence>
<feature type="compositionally biased region" description="Gly residues" evidence="5">
    <location>
        <begin position="337"/>
        <end position="352"/>
    </location>
</feature>
<gene>
    <name evidence="7" type="ORF">Esi_0036_0001</name>
</gene>
<dbReference type="OMA" id="MREVWIE"/>
<dbReference type="GO" id="GO:0006631">
    <property type="term" value="P:fatty acid metabolic process"/>
    <property type="evidence" value="ECO:0007669"/>
    <property type="project" value="TreeGrafter"/>
</dbReference>
<proteinExistence type="predicted"/>
<dbReference type="GO" id="GO:0016042">
    <property type="term" value="P:lipid catabolic process"/>
    <property type="evidence" value="ECO:0007669"/>
    <property type="project" value="UniProtKB-UniRule"/>
</dbReference>
<dbReference type="PANTHER" id="PTHR24185">
    <property type="entry name" value="CALCIUM-INDEPENDENT PHOSPHOLIPASE A2-GAMMA"/>
    <property type="match status" value="1"/>
</dbReference>
<dbReference type="InterPro" id="IPR016035">
    <property type="entry name" value="Acyl_Trfase/lysoPLipase"/>
</dbReference>
<keyword evidence="2 4" id="KW-0442">Lipid degradation</keyword>
<dbReference type="eggNOG" id="KOG4231">
    <property type="taxonomic scope" value="Eukaryota"/>
</dbReference>
<dbReference type="PROSITE" id="PS51635">
    <property type="entry name" value="PNPLA"/>
    <property type="match status" value="1"/>
</dbReference>
<keyword evidence="3 4" id="KW-0443">Lipid metabolism</keyword>
<dbReference type="GO" id="GO:0004620">
    <property type="term" value="F:phospholipase activity"/>
    <property type="evidence" value="ECO:0007669"/>
    <property type="project" value="TreeGrafter"/>
</dbReference>
<dbReference type="OrthoDB" id="630895at2759"/>
<accession>D8LL86</accession>
<feature type="short sequence motif" description="GXSXG" evidence="4">
    <location>
        <begin position="56"/>
        <end position="60"/>
    </location>
</feature>
<organism evidence="7 8">
    <name type="scientific">Ectocarpus siliculosus</name>
    <name type="common">Brown alga</name>
    <name type="synonym">Conferva siliculosa</name>
    <dbReference type="NCBI Taxonomy" id="2880"/>
    <lineage>
        <taxon>Eukaryota</taxon>
        <taxon>Sar</taxon>
        <taxon>Stramenopiles</taxon>
        <taxon>Ochrophyta</taxon>
        <taxon>PX clade</taxon>
        <taxon>Phaeophyceae</taxon>
        <taxon>Ectocarpales</taxon>
        <taxon>Ectocarpaceae</taxon>
        <taxon>Ectocarpus</taxon>
    </lineage>
</organism>
<dbReference type="SUPFAM" id="SSF52151">
    <property type="entry name" value="FabD/lysophospholipase-like"/>
    <property type="match status" value="1"/>
</dbReference>